<feature type="compositionally biased region" description="Pro residues" evidence="1">
    <location>
        <begin position="421"/>
        <end position="432"/>
    </location>
</feature>
<name>A0A4S8L1C9_DENBC</name>
<evidence type="ECO:0000256" key="1">
    <source>
        <dbReference type="SAM" id="MobiDB-lite"/>
    </source>
</evidence>
<feature type="compositionally biased region" description="Low complexity" evidence="1">
    <location>
        <begin position="449"/>
        <end position="464"/>
    </location>
</feature>
<feature type="compositionally biased region" description="Polar residues" evidence="1">
    <location>
        <begin position="465"/>
        <end position="479"/>
    </location>
</feature>
<gene>
    <name evidence="2" type="ORF">K435DRAFT_808574</name>
</gene>
<keyword evidence="3" id="KW-1185">Reference proteome</keyword>
<feature type="compositionally biased region" description="Polar residues" evidence="1">
    <location>
        <begin position="634"/>
        <end position="645"/>
    </location>
</feature>
<dbReference type="AlphaFoldDB" id="A0A4S8L1C9"/>
<feature type="compositionally biased region" description="Basic and acidic residues" evidence="1">
    <location>
        <begin position="647"/>
        <end position="662"/>
    </location>
</feature>
<feature type="compositionally biased region" description="Pro residues" evidence="1">
    <location>
        <begin position="386"/>
        <end position="396"/>
    </location>
</feature>
<protein>
    <submittedName>
        <fullName evidence="2">Uncharacterized protein</fullName>
    </submittedName>
</protein>
<feature type="region of interest" description="Disordered" evidence="1">
    <location>
        <begin position="342"/>
        <end position="522"/>
    </location>
</feature>
<feature type="compositionally biased region" description="Polar residues" evidence="1">
    <location>
        <begin position="702"/>
        <end position="735"/>
    </location>
</feature>
<feature type="compositionally biased region" description="Low complexity" evidence="1">
    <location>
        <begin position="362"/>
        <end position="385"/>
    </location>
</feature>
<evidence type="ECO:0000313" key="3">
    <source>
        <dbReference type="Proteomes" id="UP000297245"/>
    </source>
</evidence>
<dbReference type="EMBL" id="ML179759">
    <property type="protein sequence ID" value="THU82071.1"/>
    <property type="molecule type" value="Genomic_DNA"/>
</dbReference>
<feature type="region of interest" description="Disordered" evidence="1">
    <location>
        <begin position="571"/>
        <end position="791"/>
    </location>
</feature>
<feature type="compositionally biased region" description="Low complexity" evidence="1">
    <location>
        <begin position="690"/>
        <end position="701"/>
    </location>
</feature>
<reference evidence="2 3" key="1">
    <citation type="journal article" date="2019" name="Nat. Ecol. Evol.">
        <title>Megaphylogeny resolves global patterns of mushroom evolution.</title>
        <authorList>
            <person name="Varga T."/>
            <person name="Krizsan K."/>
            <person name="Foldi C."/>
            <person name="Dima B."/>
            <person name="Sanchez-Garcia M."/>
            <person name="Sanchez-Ramirez S."/>
            <person name="Szollosi G.J."/>
            <person name="Szarkandi J.G."/>
            <person name="Papp V."/>
            <person name="Albert L."/>
            <person name="Andreopoulos W."/>
            <person name="Angelini C."/>
            <person name="Antonin V."/>
            <person name="Barry K.W."/>
            <person name="Bougher N.L."/>
            <person name="Buchanan P."/>
            <person name="Buyck B."/>
            <person name="Bense V."/>
            <person name="Catcheside P."/>
            <person name="Chovatia M."/>
            <person name="Cooper J."/>
            <person name="Damon W."/>
            <person name="Desjardin D."/>
            <person name="Finy P."/>
            <person name="Geml J."/>
            <person name="Haridas S."/>
            <person name="Hughes K."/>
            <person name="Justo A."/>
            <person name="Karasinski D."/>
            <person name="Kautmanova I."/>
            <person name="Kiss B."/>
            <person name="Kocsube S."/>
            <person name="Kotiranta H."/>
            <person name="LaButti K.M."/>
            <person name="Lechner B.E."/>
            <person name="Liimatainen K."/>
            <person name="Lipzen A."/>
            <person name="Lukacs Z."/>
            <person name="Mihaltcheva S."/>
            <person name="Morgado L.N."/>
            <person name="Niskanen T."/>
            <person name="Noordeloos M.E."/>
            <person name="Ohm R.A."/>
            <person name="Ortiz-Santana B."/>
            <person name="Ovrebo C."/>
            <person name="Racz N."/>
            <person name="Riley R."/>
            <person name="Savchenko A."/>
            <person name="Shiryaev A."/>
            <person name="Soop K."/>
            <person name="Spirin V."/>
            <person name="Szebenyi C."/>
            <person name="Tomsovsky M."/>
            <person name="Tulloss R.E."/>
            <person name="Uehling J."/>
            <person name="Grigoriev I.V."/>
            <person name="Vagvolgyi C."/>
            <person name="Papp T."/>
            <person name="Martin F.M."/>
            <person name="Miettinen O."/>
            <person name="Hibbett D.S."/>
            <person name="Nagy L.G."/>
        </authorList>
    </citation>
    <scope>NUCLEOTIDE SEQUENCE [LARGE SCALE GENOMIC DNA]</scope>
    <source>
        <strain evidence="2 3">CBS 962.96</strain>
    </source>
</reference>
<evidence type="ECO:0000313" key="2">
    <source>
        <dbReference type="EMBL" id="THU82071.1"/>
    </source>
</evidence>
<proteinExistence type="predicted"/>
<accession>A0A4S8L1C9</accession>
<feature type="compositionally biased region" description="Polar residues" evidence="1">
    <location>
        <begin position="757"/>
        <end position="783"/>
    </location>
</feature>
<dbReference type="OrthoDB" id="3033067at2759"/>
<sequence length="791" mass="86722">MPSGRRAAFSGKRLAFLESQKDAFIIASKNNEGKAKKEEIVKAFFRRFPAKHEESWEPTDAELEAIDDNAPLPEEPSVDTTRMPLEELAAHKLKEQVIAERHITVKAAITRWLEYRLRKSGAEDTGNGNRRKDQFGPLEHLIRQLAGETASKPRKSPDSKVWAKENQAVFREEYDQKIAEWRARGGDTNDKAFPATAYAELINLHWSKLSDEDQKIWAEKSKKLYEEDLKKWENLSYTFSTLPQDRQQCIQNIPHVVQMLLDRICEATGWEATLILGGPEPADAGRLNIISIQGKTTNSKGPNKVTFESAMPDKYKKVVLPMFGDFLKTVFTKAECRARALTEDSADPVATPPTVSQPPSPAHSSAPSPRDSAAPLPVSAGALHPPSAPPSLPPSPAHSSALSPRDSAAPLPVSAGALNPPSAPPSLPPSLPGSPLRSPLGSPSPPLPSASNAPSASAVSAHPNTSDPNMITSSESVPDSISRKRTRSENMADKEEDVSLPSKRVRKRDDPAVIRKGKRTNKNTANELQKNYDYKFSIRDTLWWSHVGPVLVLWWFYAGPALVLRRTSVGPVQNQRGTSTEPPQNQRGTNARPPQNQHRTNAGPVQNHHRTTQTNAGPTEPPQNQRGPHRTSAGPPQNQCGTTTEPALDHHRTNVEPARDQYRTTTEPPQNQRRTSVGPPQTSTEPARPPQNQRGPPQNQRWTTTEPAQNQRGTSAEPAQNQRGPAQNQTSSQRRTSAEPARTSAEPAQNHHRTSAGPAQNQHGPAQNQHGTSTEPPQNQCGTSAGPVLDQ</sequence>
<feature type="compositionally biased region" description="Polar residues" evidence="1">
    <location>
        <begin position="612"/>
        <end position="626"/>
    </location>
</feature>
<feature type="compositionally biased region" description="Polar residues" evidence="1">
    <location>
        <begin position="663"/>
        <end position="685"/>
    </location>
</feature>
<organism evidence="2 3">
    <name type="scientific">Dendrothele bispora (strain CBS 962.96)</name>
    <dbReference type="NCBI Taxonomy" id="1314807"/>
    <lineage>
        <taxon>Eukaryota</taxon>
        <taxon>Fungi</taxon>
        <taxon>Dikarya</taxon>
        <taxon>Basidiomycota</taxon>
        <taxon>Agaricomycotina</taxon>
        <taxon>Agaricomycetes</taxon>
        <taxon>Agaricomycetidae</taxon>
        <taxon>Agaricales</taxon>
        <taxon>Agaricales incertae sedis</taxon>
        <taxon>Dendrothele</taxon>
    </lineage>
</organism>
<feature type="compositionally biased region" description="Polar residues" evidence="1">
    <location>
        <begin position="571"/>
        <end position="604"/>
    </location>
</feature>
<dbReference type="Proteomes" id="UP000297245">
    <property type="component" value="Unassembled WGS sequence"/>
</dbReference>